<keyword evidence="2" id="KW-0812">Transmembrane</keyword>
<dbReference type="InterPro" id="IPR007813">
    <property type="entry name" value="PilN"/>
</dbReference>
<dbReference type="EMBL" id="CP015519">
    <property type="protein sequence ID" value="APG28921.1"/>
    <property type="molecule type" value="Genomic_DNA"/>
</dbReference>
<dbReference type="Proteomes" id="UP000182517">
    <property type="component" value="Chromosome"/>
</dbReference>
<protein>
    <recommendedName>
        <fullName evidence="5">Fimbrial protein</fullName>
    </recommendedName>
</protein>
<proteinExistence type="predicted"/>
<evidence type="ECO:0000313" key="4">
    <source>
        <dbReference type="Proteomes" id="UP000182517"/>
    </source>
</evidence>
<keyword evidence="1" id="KW-0175">Coiled coil</keyword>
<dbReference type="AlphaFoldDB" id="A0A1L3GSM6"/>
<evidence type="ECO:0000313" key="3">
    <source>
        <dbReference type="EMBL" id="APG28921.1"/>
    </source>
</evidence>
<dbReference type="KEGG" id="pef:A7E78_14460"/>
<keyword evidence="4" id="KW-1185">Reference proteome</keyword>
<dbReference type="GO" id="GO:0043683">
    <property type="term" value="P:type IV pilus assembly"/>
    <property type="evidence" value="ECO:0007669"/>
    <property type="project" value="TreeGrafter"/>
</dbReference>
<dbReference type="Pfam" id="PF05137">
    <property type="entry name" value="PilN"/>
    <property type="match status" value="1"/>
</dbReference>
<feature type="transmembrane region" description="Helical" evidence="2">
    <location>
        <begin position="21"/>
        <end position="40"/>
    </location>
</feature>
<accession>A0A1L3GSM6</accession>
<evidence type="ECO:0008006" key="5">
    <source>
        <dbReference type="Google" id="ProtNLM"/>
    </source>
</evidence>
<dbReference type="PANTHER" id="PTHR40278">
    <property type="entry name" value="DNA UTILIZATION PROTEIN HOFN"/>
    <property type="match status" value="1"/>
</dbReference>
<name>A0A1L3GSM6_9BACT</name>
<dbReference type="OrthoDB" id="5296173at2"/>
<gene>
    <name evidence="3" type="ORF">A7E78_14460</name>
</gene>
<dbReference type="GO" id="GO:0043107">
    <property type="term" value="P:type IV pilus-dependent motility"/>
    <property type="evidence" value="ECO:0007669"/>
    <property type="project" value="TreeGrafter"/>
</dbReference>
<dbReference type="STRING" id="1842532.A7E78_14460"/>
<sequence>MIRINLLPVRAAQKKARLQGQLIVLALVLALTSLVCGGLYTSVAVKISSEKKEITEIQKEINRLKKTLGEVAHFKELQKEFQGKLDVLAALKEKKTGPVHLLDELSRVLPDKLWLSSFKESKGAISIKGVGLNEATVARFMRDLETSPYYRQVVLKVTEQTKQGGMKLQKFEVSCLAETPTEPKAK</sequence>
<dbReference type="PANTHER" id="PTHR40278:SF2">
    <property type="entry name" value="TYPE IV PILUS INNER MEMBRANE COMPONENT PILN"/>
    <property type="match status" value="1"/>
</dbReference>
<reference evidence="3 4" key="1">
    <citation type="journal article" date="2017" name="Genome Announc.">
        <title>Complete Genome Sequences of Two Acetylene-Fermenting Pelobacter acetylenicus Strains.</title>
        <authorList>
            <person name="Sutton J.M."/>
            <person name="Baesman S.M."/>
            <person name="Fierst J.L."/>
            <person name="Poret-Peterson A.T."/>
            <person name="Oremland R.S."/>
            <person name="Dunlap D.S."/>
            <person name="Akob D.M."/>
        </authorList>
    </citation>
    <scope>NUCLEOTIDE SEQUENCE [LARGE SCALE GENOMIC DNA]</scope>
    <source>
        <strain evidence="3 4">SFB93</strain>
    </source>
</reference>
<evidence type="ECO:0000256" key="2">
    <source>
        <dbReference type="SAM" id="Phobius"/>
    </source>
</evidence>
<dbReference type="InterPro" id="IPR052534">
    <property type="entry name" value="Extracell_DNA_Util/SecSys_Comp"/>
</dbReference>
<feature type="coiled-coil region" evidence="1">
    <location>
        <begin position="47"/>
        <end position="94"/>
    </location>
</feature>
<keyword evidence="2" id="KW-0472">Membrane</keyword>
<organism evidence="3 4">
    <name type="scientific">Syntrophotalea acetylenivorans</name>
    <dbReference type="NCBI Taxonomy" id="1842532"/>
    <lineage>
        <taxon>Bacteria</taxon>
        <taxon>Pseudomonadati</taxon>
        <taxon>Thermodesulfobacteriota</taxon>
        <taxon>Desulfuromonadia</taxon>
        <taxon>Desulfuromonadales</taxon>
        <taxon>Syntrophotaleaceae</taxon>
        <taxon>Syntrophotalea</taxon>
    </lineage>
</organism>
<dbReference type="RefSeq" id="WP_072284945.1">
    <property type="nucleotide sequence ID" value="NZ_CP015519.1"/>
</dbReference>
<evidence type="ECO:0000256" key="1">
    <source>
        <dbReference type="SAM" id="Coils"/>
    </source>
</evidence>
<keyword evidence="2" id="KW-1133">Transmembrane helix</keyword>